<name>A0A161ZZU6_DAUCS</name>
<dbReference type="PANTHER" id="PTHR34358:SF2">
    <property type="entry name" value="OS03G0411600 PROTEIN"/>
    <property type="match status" value="1"/>
</dbReference>
<comment type="caution">
    <text evidence="3">The sequence shown here is derived from an EMBL/GenBank/DDBJ whole genome shotgun (WGS) entry which is preliminary data.</text>
</comment>
<protein>
    <submittedName>
        <fullName evidence="3">Uncharacterized protein</fullName>
    </submittedName>
</protein>
<keyword evidence="2" id="KW-0472">Membrane</keyword>
<feature type="region of interest" description="Disordered" evidence="1">
    <location>
        <begin position="1"/>
        <end position="26"/>
    </location>
</feature>
<feature type="compositionally biased region" description="Polar residues" evidence="1">
    <location>
        <begin position="10"/>
        <end position="26"/>
    </location>
</feature>
<gene>
    <name evidence="3" type="ORF">DCAR_017257</name>
</gene>
<dbReference type="AlphaFoldDB" id="A0A161ZZU6"/>
<proteinExistence type="predicted"/>
<feature type="transmembrane region" description="Helical" evidence="2">
    <location>
        <begin position="45"/>
        <end position="66"/>
    </location>
</feature>
<dbReference type="Pfam" id="PF06708">
    <property type="entry name" value="DUF1195"/>
    <property type="match status" value="1"/>
</dbReference>
<dbReference type="PANTHER" id="PTHR34358">
    <property type="entry name" value="OS03G0411600 PROTEIN"/>
    <property type="match status" value="1"/>
</dbReference>
<evidence type="ECO:0000256" key="1">
    <source>
        <dbReference type="SAM" id="MobiDB-lite"/>
    </source>
</evidence>
<dbReference type="Gramene" id="KZM94012">
    <property type="protein sequence ID" value="KZM94012"/>
    <property type="gene ID" value="DCAR_017257"/>
</dbReference>
<sequence>MKDDDVLPVSTPTAHMSLTPATSSSSKKYGNLINSGLFGRGRYKFWALAAILLLAFWSMLTGTVTLRLSTDKLNRFIDDIATPVHDDLDVLEMEEREKVVKHMWDVYTNSRRIRIPRFWQEAFEAAYEELTSDIAEVREAAISEIANMSMNFVNLETPPSESKYRNMFGQVRSLETANFVFQVPVSDLRFWNGYHCPERDYERVQGQAE</sequence>
<dbReference type="STRING" id="79200.A0A161ZZU6"/>
<dbReference type="InterPro" id="IPR010608">
    <property type="entry name" value="DUF1195"/>
</dbReference>
<keyword evidence="2" id="KW-1133">Transmembrane helix</keyword>
<accession>A0A161ZZU6</accession>
<organism evidence="3">
    <name type="scientific">Daucus carota subsp. sativus</name>
    <name type="common">Carrot</name>
    <dbReference type="NCBI Taxonomy" id="79200"/>
    <lineage>
        <taxon>Eukaryota</taxon>
        <taxon>Viridiplantae</taxon>
        <taxon>Streptophyta</taxon>
        <taxon>Embryophyta</taxon>
        <taxon>Tracheophyta</taxon>
        <taxon>Spermatophyta</taxon>
        <taxon>Magnoliopsida</taxon>
        <taxon>eudicotyledons</taxon>
        <taxon>Gunneridae</taxon>
        <taxon>Pentapetalae</taxon>
        <taxon>asterids</taxon>
        <taxon>campanulids</taxon>
        <taxon>Apiales</taxon>
        <taxon>Apiaceae</taxon>
        <taxon>Apioideae</taxon>
        <taxon>Scandiceae</taxon>
        <taxon>Daucinae</taxon>
        <taxon>Daucus</taxon>
        <taxon>Daucus sect. Daucus</taxon>
    </lineage>
</organism>
<evidence type="ECO:0000313" key="3">
    <source>
        <dbReference type="EMBL" id="KZM94012.1"/>
    </source>
</evidence>
<evidence type="ECO:0000256" key="2">
    <source>
        <dbReference type="SAM" id="Phobius"/>
    </source>
</evidence>
<dbReference type="EMBL" id="LNRQ01000005">
    <property type="protein sequence ID" value="KZM94012.1"/>
    <property type="molecule type" value="Genomic_DNA"/>
</dbReference>
<keyword evidence="2" id="KW-0812">Transmembrane</keyword>
<reference evidence="3" key="1">
    <citation type="journal article" date="2016" name="Nat. Genet.">
        <title>A high-quality carrot genome assembly provides new insights into carotenoid accumulation and asterid genome evolution.</title>
        <authorList>
            <person name="Iorizzo M."/>
            <person name="Ellison S."/>
            <person name="Senalik D."/>
            <person name="Zeng P."/>
            <person name="Satapoomin P."/>
            <person name="Huang J."/>
            <person name="Bowman M."/>
            <person name="Iovene M."/>
            <person name="Sanseverino W."/>
            <person name="Cavagnaro P."/>
            <person name="Yildiz M."/>
            <person name="Macko-Podgorni A."/>
            <person name="Moranska E."/>
            <person name="Grzebelus E."/>
            <person name="Grzebelus D."/>
            <person name="Ashrafi H."/>
            <person name="Zheng Z."/>
            <person name="Cheng S."/>
            <person name="Spooner D."/>
            <person name="Van Deynze A."/>
            <person name="Simon P."/>
        </authorList>
    </citation>
    <scope>NUCLEOTIDE SEQUENCE [LARGE SCALE GENOMIC DNA]</scope>
    <source>
        <tissue evidence="3">Leaf</tissue>
    </source>
</reference>